<gene>
    <name evidence="1" type="ORF">TCIL3000_11_9060</name>
</gene>
<accession>G0V1C7</accession>
<name>G0V1C7_TRYCI</name>
<dbReference type="AlphaFoldDB" id="G0V1C7"/>
<reference evidence="1" key="1">
    <citation type="journal article" date="2012" name="Proc. Natl. Acad. Sci. U.S.A.">
        <title>Antigenic diversity is generated by distinct evolutionary mechanisms in African trypanosome species.</title>
        <authorList>
            <person name="Jackson A.P."/>
            <person name="Berry A."/>
            <person name="Aslett M."/>
            <person name="Allison H.C."/>
            <person name="Burton P."/>
            <person name="Vavrova-Anderson J."/>
            <person name="Brown R."/>
            <person name="Browne H."/>
            <person name="Corton N."/>
            <person name="Hauser H."/>
            <person name="Gamble J."/>
            <person name="Gilderthorp R."/>
            <person name="Marcello L."/>
            <person name="McQuillan J."/>
            <person name="Otto T.D."/>
            <person name="Quail M.A."/>
            <person name="Sanders M.J."/>
            <person name="van Tonder A."/>
            <person name="Ginger M.L."/>
            <person name="Field M.C."/>
            <person name="Barry J.D."/>
            <person name="Hertz-Fowler C."/>
            <person name="Berriman M."/>
        </authorList>
    </citation>
    <scope>NUCLEOTIDE SEQUENCE</scope>
    <source>
        <strain evidence="1">IL3000</strain>
    </source>
</reference>
<proteinExistence type="predicted"/>
<protein>
    <submittedName>
        <fullName evidence="1">Uncharacterized protein</fullName>
    </submittedName>
</protein>
<dbReference type="EMBL" id="HE575324">
    <property type="protein sequence ID" value="CCC95448.1"/>
    <property type="molecule type" value="Genomic_DNA"/>
</dbReference>
<sequence>MPVSHLPLPRSEGKIIRRFWCISRHRHCWGHLLTAALPRFLRDAQLPHLKAVDWSFPVDWRSPLICASPIAVVAAACSGSHLPSRFHDKVACRVLPWDTWGAAFYCEQAGHSRDMLQIVLLRPTLC</sequence>
<organism evidence="1">
    <name type="scientific">Trypanosoma congolense (strain IL3000)</name>
    <dbReference type="NCBI Taxonomy" id="1068625"/>
    <lineage>
        <taxon>Eukaryota</taxon>
        <taxon>Discoba</taxon>
        <taxon>Euglenozoa</taxon>
        <taxon>Kinetoplastea</taxon>
        <taxon>Metakinetoplastina</taxon>
        <taxon>Trypanosomatida</taxon>
        <taxon>Trypanosomatidae</taxon>
        <taxon>Trypanosoma</taxon>
        <taxon>Nannomonas</taxon>
    </lineage>
</organism>
<evidence type="ECO:0000313" key="1">
    <source>
        <dbReference type="EMBL" id="CCC95448.1"/>
    </source>
</evidence>